<keyword evidence="2" id="KW-1185">Reference proteome</keyword>
<proteinExistence type="predicted"/>
<reference evidence="1 2" key="1">
    <citation type="submission" date="2023-03" db="EMBL/GenBank/DDBJ databases">
        <title>Genome insight into feeding habits of ladybird beetles.</title>
        <authorList>
            <person name="Li H.-S."/>
            <person name="Huang Y.-H."/>
            <person name="Pang H."/>
        </authorList>
    </citation>
    <scope>NUCLEOTIDE SEQUENCE [LARGE SCALE GENOMIC DNA]</scope>
    <source>
        <strain evidence="1">SYSU_2023b</strain>
        <tissue evidence="1">Whole body</tissue>
    </source>
</reference>
<name>A0AAW1VJJ3_9CUCU</name>
<dbReference type="Proteomes" id="UP001431783">
    <property type="component" value="Unassembled WGS sequence"/>
</dbReference>
<dbReference type="EMBL" id="JARQZJ010000145">
    <property type="protein sequence ID" value="KAK9893060.1"/>
    <property type="molecule type" value="Genomic_DNA"/>
</dbReference>
<dbReference type="AlphaFoldDB" id="A0AAW1VJJ3"/>
<sequence length="117" mass="13269">MTLTSKNTIICQVSFEKHSKLGDMLHSRLPNKLYGTFKSDLIPSSNYKYRSSGMINCTSCYMPGGMLFEETGIRTKFQKKLLNFVPSIELRCIQSFIKSSTLGAEKMSFISSHIIRV</sequence>
<evidence type="ECO:0000313" key="1">
    <source>
        <dbReference type="EMBL" id="KAK9893060.1"/>
    </source>
</evidence>
<comment type="caution">
    <text evidence="1">The sequence shown here is derived from an EMBL/GenBank/DDBJ whole genome shotgun (WGS) entry which is preliminary data.</text>
</comment>
<gene>
    <name evidence="1" type="ORF">WA026_023456</name>
</gene>
<organism evidence="1 2">
    <name type="scientific">Henosepilachna vigintioctopunctata</name>
    <dbReference type="NCBI Taxonomy" id="420089"/>
    <lineage>
        <taxon>Eukaryota</taxon>
        <taxon>Metazoa</taxon>
        <taxon>Ecdysozoa</taxon>
        <taxon>Arthropoda</taxon>
        <taxon>Hexapoda</taxon>
        <taxon>Insecta</taxon>
        <taxon>Pterygota</taxon>
        <taxon>Neoptera</taxon>
        <taxon>Endopterygota</taxon>
        <taxon>Coleoptera</taxon>
        <taxon>Polyphaga</taxon>
        <taxon>Cucujiformia</taxon>
        <taxon>Coccinelloidea</taxon>
        <taxon>Coccinellidae</taxon>
        <taxon>Epilachninae</taxon>
        <taxon>Epilachnini</taxon>
        <taxon>Henosepilachna</taxon>
    </lineage>
</organism>
<evidence type="ECO:0000313" key="2">
    <source>
        <dbReference type="Proteomes" id="UP001431783"/>
    </source>
</evidence>
<protein>
    <submittedName>
        <fullName evidence="1">Uncharacterized protein</fullName>
    </submittedName>
</protein>
<accession>A0AAW1VJJ3</accession>